<dbReference type="Proteomes" id="UP000886857">
    <property type="component" value="Unassembled WGS sequence"/>
</dbReference>
<sequence length="383" mass="42034">MRFAIVKSAAELGERAFYEIKRVLDAKPDAVIGFATGRTPLPLYEKMAEDHKKNGTSYKRVTAINLDEYVGIEAKNKNSFARFMRDNLFSKIDIDPANTNIPNGMAEDLEAECARYAAFVKEHPADIQILGIGGNGHIAFNEPYTKYDTVTHIATLTSRTRSDNAEGFGNPALVPGYALTMGIAEILSAKKILMLASGEGKAEAIYNMLQGRDDTSCPAAALRKHPDVTVVLDEAAAKYLEFDKWAAMNAESGAVEEDAAEEEAEEVLAAEEEPAEAEEQPAEQAAPESEASEEETPEQTVEDAAEEAPVEEIEDAPEEREYLEAEIIEDDDTPAGEPVPEEREYLESEIVEDDEEELVDLGAGGATGEKERGKKKRDKKKRR</sequence>
<dbReference type="PANTHER" id="PTHR11280:SF5">
    <property type="entry name" value="GLUCOSAMINE-6-PHOSPHATE ISOMERASE"/>
    <property type="match status" value="1"/>
</dbReference>
<dbReference type="Gene3D" id="3.40.50.1360">
    <property type="match status" value="1"/>
</dbReference>
<dbReference type="Pfam" id="PF01182">
    <property type="entry name" value="Glucosamine_iso"/>
    <property type="match status" value="1"/>
</dbReference>
<proteinExistence type="predicted"/>
<evidence type="ECO:0000256" key="3">
    <source>
        <dbReference type="SAM" id="MobiDB-lite"/>
    </source>
</evidence>
<dbReference type="InterPro" id="IPR004547">
    <property type="entry name" value="Glucosamine6P_isomerase"/>
</dbReference>
<reference evidence="5" key="2">
    <citation type="journal article" date="2021" name="PeerJ">
        <title>Extensive microbial diversity within the chicken gut microbiome revealed by metagenomics and culture.</title>
        <authorList>
            <person name="Gilroy R."/>
            <person name="Ravi A."/>
            <person name="Getino M."/>
            <person name="Pursley I."/>
            <person name="Horton D.L."/>
            <person name="Alikhan N.F."/>
            <person name="Baker D."/>
            <person name="Gharbi K."/>
            <person name="Hall N."/>
            <person name="Watson M."/>
            <person name="Adriaenssens E.M."/>
            <person name="Foster-Nyarko E."/>
            <person name="Jarju S."/>
            <person name="Secka A."/>
            <person name="Antonio M."/>
            <person name="Oren A."/>
            <person name="Chaudhuri R.R."/>
            <person name="La Ragione R."/>
            <person name="Hildebrand F."/>
            <person name="Pallen M.J."/>
        </authorList>
    </citation>
    <scope>NUCLEOTIDE SEQUENCE</scope>
    <source>
        <strain evidence="5">10406</strain>
    </source>
</reference>
<feature type="domain" description="Glucosamine/galactosamine-6-phosphate isomerase" evidence="4">
    <location>
        <begin position="9"/>
        <end position="225"/>
    </location>
</feature>
<feature type="region of interest" description="Disordered" evidence="3">
    <location>
        <begin position="253"/>
        <end position="383"/>
    </location>
</feature>
<protein>
    <submittedName>
        <fullName evidence="5">Glucosamine-6-phosphate deaminase</fullName>
    </submittedName>
</protein>
<dbReference type="InterPro" id="IPR037171">
    <property type="entry name" value="NagB/RpiA_transferase-like"/>
</dbReference>
<dbReference type="GO" id="GO:0042802">
    <property type="term" value="F:identical protein binding"/>
    <property type="evidence" value="ECO:0007669"/>
    <property type="project" value="TreeGrafter"/>
</dbReference>
<dbReference type="EMBL" id="DVOE01000085">
    <property type="protein sequence ID" value="HIU99306.1"/>
    <property type="molecule type" value="Genomic_DNA"/>
</dbReference>
<dbReference type="GO" id="GO:0006046">
    <property type="term" value="P:N-acetylglucosamine catabolic process"/>
    <property type="evidence" value="ECO:0007669"/>
    <property type="project" value="TreeGrafter"/>
</dbReference>
<feature type="compositionally biased region" description="Acidic residues" evidence="3">
    <location>
        <begin position="324"/>
        <end position="334"/>
    </location>
</feature>
<evidence type="ECO:0000259" key="4">
    <source>
        <dbReference type="Pfam" id="PF01182"/>
    </source>
</evidence>
<dbReference type="GO" id="GO:0019262">
    <property type="term" value="P:N-acetylneuraminate catabolic process"/>
    <property type="evidence" value="ECO:0007669"/>
    <property type="project" value="TreeGrafter"/>
</dbReference>
<dbReference type="GO" id="GO:0004342">
    <property type="term" value="F:glucosamine-6-phosphate deaminase activity"/>
    <property type="evidence" value="ECO:0007669"/>
    <property type="project" value="InterPro"/>
</dbReference>
<evidence type="ECO:0000256" key="1">
    <source>
        <dbReference type="ARBA" id="ARBA00022801"/>
    </source>
</evidence>
<keyword evidence="2" id="KW-0119">Carbohydrate metabolism</keyword>
<gene>
    <name evidence="5" type="ORF">IAC73_05650</name>
</gene>
<feature type="compositionally biased region" description="Acidic residues" evidence="3">
    <location>
        <begin position="254"/>
        <end position="281"/>
    </location>
</feature>
<feature type="compositionally biased region" description="Acidic residues" evidence="3">
    <location>
        <begin position="290"/>
        <end position="318"/>
    </location>
</feature>
<dbReference type="SUPFAM" id="SSF100950">
    <property type="entry name" value="NagB/RpiA/CoA transferase-like"/>
    <property type="match status" value="1"/>
</dbReference>
<evidence type="ECO:0000313" key="5">
    <source>
        <dbReference type="EMBL" id="HIU99306.1"/>
    </source>
</evidence>
<reference evidence="5" key="1">
    <citation type="submission" date="2020-10" db="EMBL/GenBank/DDBJ databases">
        <authorList>
            <person name="Gilroy R."/>
        </authorList>
    </citation>
    <scope>NUCLEOTIDE SEQUENCE</scope>
    <source>
        <strain evidence="5">10406</strain>
    </source>
</reference>
<dbReference type="AlphaFoldDB" id="A0A9D1SWZ5"/>
<feature type="compositionally biased region" description="Acidic residues" evidence="3">
    <location>
        <begin position="347"/>
        <end position="359"/>
    </location>
</feature>
<dbReference type="PANTHER" id="PTHR11280">
    <property type="entry name" value="GLUCOSAMINE-6-PHOSPHATE ISOMERASE"/>
    <property type="match status" value="1"/>
</dbReference>
<evidence type="ECO:0000313" key="6">
    <source>
        <dbReference type="Proteomes" id="UP000886857"/>
    </source>
</evidence>
<dbReference type="GO" id="GO:0005737">
    <property type="term" value="C:cytoplasm"/>
    <property type="evidence" value="ECO:0007669"/>
    <property type="project" value="TreeGrafter"/>
</dbReference>
<name>A0A9D1SWZ5_9FIRM</name>
<dbReference type="GO" id="GO:0005975">
    <property type="term" value="P:carbohydrate metabolic process"/>
    <property type="evidence" value="ECO:0007669"/>
    <property type="project" value="InterPro"/>
</dbReference>
<comment type="caution">
    <text evidence="5">The sequence shown here is derived from an EMBL/GenBank/DDBJ whole genome shotgun (WGS) entry which is preliminary data.</text>
</comment>
<accession>A0A9D1SWZ5</accession>
<dbReference type="GO" id="GO:0006043">
    <property type="term" value="P:glucosamine catabolic process"/>
    <property type="evidence" value="ECO:0007669"/>
    <property type="project" value="TreeGrafter"/>
</dbReference>
<dbReference type="CDD" id="cd01399">
    <property type="entry name" value="GlcN6P_deaminase"/>
    <property type="match status" value="1"/>
</dbReference>
<evidence type="ECO:0000256" key="2">
    <source>
        <dbReference type="ARBA" id="ARBA00023277"/>
    </source>
</evidence>
<feature type="compositionally biased region" description="Basic residues" evidence="3">
    <location>
        <begin position="373"/>
        <end position="383"/>
    </location>
</feature>
<keyword evidence="1" id="KW-0378">Hydrolase</keyword>
<dbReference type="InterPro" id="IPR006148">
    <property type="entry name" value="Glc/Gal-6P_isomerase"/>
</dbReference>
<organism evidence="5 6">
    <name type="scientific">Candidatus Limadaptatus stercoripullorum</name>
    <dbReference type="NCBI Taxonomy" id="2840846"/>
    <lineage>
        <taxon>Bacteria</taxon>
        <taxon>Bacillati</taxon>
        <taxon>Bacillota</taxon>
        <taxon>Clostridia</taxon>
        <taxon>Eubacteriales</taxon>
        <taxon>Candidatus Limadaptatus</taxon>
    </lineage>
</organism>